<name>A0A6A6Q1B6_9PEZI</name>
<gene>
    <name evidence="5" type="ORF">BDY17DRAFT_275936</name>
</gene>
<evidence type="ECO:0000259" key="4">
    <source>
        <dbReference type="Pfam" id="PF19343"/>
    </source>
</evidence>
<feature type="domain" description="HAM1-like C-terminal" evidence="3">
    <location>
        <begin position="619"/>
        <end position="787"/>
    </location>
</feature>
<dbReference type="Pfam" id="PF14613">
    <property type="entry name" value="HAM1_C"/>
    <property type="match status" value="1"/>
</dbReference>
<keyword evidence="6" id="KW-1185">Reference proteome</keyword>
<dbReference type="InterPro" id="IPR045967">
    <property type="entry name" value="HAM1-like_N"/>
</dbReference>
<dbReference type="InterPro" id="IPR017943">
    <property type="entry name" value="Bactericidal_perm-incr_a/b_dom"/>
</dbReference>
<evidence type="ECO:0000313" key="5">
    <source>
        <dbReference type="EMBL" id="KAF2486200.1"/>
    </source>
</evidence>
<dbReference type="OrthoDB" id="19394at2759"/>
<feature type="compositionally biased region" description="Basic and acidic residues" evidence="2">
    <location>
        <begin position="185"/>
        <end position="195"/>
    </location>
</feature>
<dbReference type="PANTHER" id="PTHR31138">
    <property type="entry name" value="CHROMOSOME 19, WHOLE GENOME SHOTGUN SEQUENCE"/>
    <property type="match status" value="1"/>
</dbReference>
<protein>
    <submittedName>
        <fullName evidence="5">Uncharacterized protein</fullName>
    </submittedName>
</protein>
<evidence type="ECO:0000256" key="2">
    <source>
        <dbReference type="SAM" id="MobiDB-lite"/>
    </source>
</evidence>
<dbReference type="SUPFAM" id="SSF55394">
    <property type="entry name" value="Bactericidal permeability-increasing protein, BPI"/>
    <property type="match status" value="1"/>
</dbReference>
<dbReference type="Proteomes" id="UP000799767">
    <property type="component" value="Unassembled WGS sequence"/>
</dbReference>
<feature type="coiled-coil region" evidence="1">
    <location>
        <begin position="671"/>
        <end position="725"/>
    </location>
</feature>
<dbReference type="RefSeq" id="XP_033592769.1">
    <property type="nucleotide sequence ID" value="XM_033731989.1"/>
</dbReference>
<evidence type="ECO:0000259" key="3">
    <source>
        <dbReference type="Pfam" id="PF14613"/>
    </source>
</evidence>
<keyword evidence="1" id="KW-0175">Coiled coil</keyword>
<dbReference type="Pfam" id="PF19343">
    <property type="entry name" value="HAM1_N"/>
    <property type="match status" value="1"/>
</dbReference>
<feature type="compositionally biased region" description="Low complexity" evidence="2">
    <location>
        <begin position="219"/>
        <end position="248"/>
    </location>
</feature>
<accession>A0A6A6Q1B6</accession>
<dbReference type="InterPro" id="IPR027842">
    <property type="entry name" value="HAM1-like_C"/>
</dbReference>
<dbReference type="GeneID" id="54472991"/>
<dbReference type="AlphaFoldDB" id="A0A6A6Q1B6"/>
<dbReference type="GO" id="GO:0008289">
    <property type="term" value="F:lipid binding"/>
    <property type="evidence" value="ECO:0007669"/>
    <property type="project" value="InterPro"/>
</dbReference>
<feature type="domain" description="HAM1-like N-terminal" evidence="4">
    <location>
        <begin position="2"/>
        <end position="606"/>
    </location>
</feature>
<feature type="region of interest" description="Disordered" evidence="2">
    <location>
        <begin position="166"/>
        <end position="263"/>
    </location>
</feature>
<dbReference type="Gene3D" id="3.15.10.10">
    <property type="entry name" value="Bactericidal permeability-increasing protein, domain 1"/>
    <property type="match status" value="1"/>
</dbReference>
<evidence type="ECO:0000313" key="6">
    <source>
        <dbReference type="Proteomes" id="UP000799767"/>
    </source>
</evidence>
<proteinExistence type="predicted"/>
<dbReference type="EMBL" id="MU001632">
    <property type="protein sequence ID" value="KAF2486200.1"/>
    <property type="molecule type" value="Genomic_DNA"/>
</dbReference>
<sequence length="830" mass="93254">MATAAVNKPTDVKARDKDVNAKLQLYGIYAAFAQGKVPSNKQIDVAMNSALEWGPMQRPSNKLSAEGHTLVADLRDVIEKAKVMLLTKNEGNLLQDFIWQTQDISAEGVNGPNAPLDKDTAKQHGREALDGLRTLGELIITNGQFRKLLSDSTVLLRDIAGDAAEKAANKVNPSDEELSQIDAPAEDHTWHDKPDYNGIKSNLQDKLPLKKQDAKDAAADAANQAQNTANQHNNANDASKAGAKDGAGQLKSNLSSRFDDDQKEKLRQYRERTNNYFKQKVPKERREQTIYRLKKMIVEIQTHQDYNRAIDTLLRLAEEYAGHGKNLAGDSTGTVKDLYERSRPALTNIKELLERFANSTSFDDVIDAINQIYRDADQDPELKQWFKDLDSYIRRLLKEEGYVLEDASNEEWNRLYDHGRFLLRDRYRNHTDRIVEEFKFLGGQFDSDPENKAFAASMDKLFNDLGNDENGKPTFKPHLVKDLTEVLLPGFFEHIRYVPIPRIEYSDNMIDAIVENLVIEGDNLAPNIFEFGSDNHWRWGRKGAASRNKNKVLLSASGIQMDLRDVAYYVKKKEGFPGITDKGVMDVFLGGSGLSFKVAMETADRTDRQHFFKINTVSVDIQNMNIKLKQSNHKLLFGLFKPLLLKVMRPVIQKVVEKQVRDSVTRADAFLWRVKQEADRAQEEAKAEIQNDPMNAPENIYKRYAGAFQREMQKSKDRAEAAKAKANKVAGSTNIAMTQQDSMFKNISLPGGISTKATEYKQLADKGDRWESPVFSIGSAKESSSLPSVSKPARKPHATTEMTLKSKEESVIPTGSAVSGRPVNDTTPGI</sequence>
<feature type="region of interest" description="Disordered" evidence="2">
    <location>
        <begin position="778"/>
        <end position="830"/>
    </location>
</feature>
<evidence type="ECO:0000256" key="1">
    <source>
        <dbReference type="SAM" id="Coils"/>
    </source>
</evidence>
<dbReference type="PANTHER" id="PTHR31138:SF1">
    <property type="entry name" value="PDZ DOMAIN-CONTAINING PROTEIN"/>
    <property type="match status" value="1"/>
</dbReference>
<organism evidence="5 6">
    <name type="scientific">Neohortaea acidophila</name>
    <dbReference type="NCBI Taxonomy" id="245834"/>
    <lineage>
        <taxon>Eukaryota</taxon>
        <taxon>Fungi</taxon>
        <taxon>Dikarya</taxon>
        <taxon>Ascomycota</taxon>
        <taxon>Pezizomycotina</taxon>
        <taxon>Dothideomycetes</taxon>
        <taxon>Dothideomycetidae</taxon>
        <taxon>Mycosphaerellales</taxon>
        <taxon>Teratosphaeriaceae</taxon>
        <taxon>Neohortaea</taxon>
    </lineage>
</organism>
<reference evidence="5" key="1">
    <citation type="journal article" date="2020" name="Stud. Mycol.">
        <title>101 Dothideomycetes genomes: a test case for predicting lifestyles and emergence of pathogens.</title>
        <authorList>
            <person name="Haridas S."/>
            <person name="Albert R."/>
            <person name="Binder M."/>
            <person name="Bloem J."/>
            <person name="Labutti K."/>
            <person name="Salamov A."/>
            <person name="Andreopoulos B."/>
            <person name="Baker S."/>
            <person name="Barry K."/>
            <person name="Bills G."/>
            <person name="Bluhm B."/>
            <person name="Cannon C."/>
            <person name="Castanera R."/>
            <person name="Culley D."/>
            <person name="Daum C."/>
            <person name="Ezra D."/>
            <person name="Gonzalez J."/>
            <person name="Henrissat B."/>
            <person name="Kuo A."/>
            <person name="Liang C."/>
            <person name="Lipzen A."/>
            <person name="Lutzoni F."/>
            <person name="Magnuson J."/>
            <person name="Mondo S."/>
            <person name="Nolan M."/>
            <person name="Ohm R."/>
            <person name="Pangilinan J."/>
            <person name="Park H.-J."/>
            <person name="Ramirez L."/>
            <person name="Alfaro M."/>
            <person name="Sun H."/>
            <person name="Tritt A."/>
            <person name="Yoshinaga Y."/>
            <person name="Zwiers L.-H."/>
            <person name="Turgeon B."/>
            <person name="Goodwin S."/>
            <person name="Spatafora J."/>
            <person name="Crous P."/>
            <person name="Grigoriev I."/>
        </authorList>
    </citation>
    <scope>NUCLEOTIDE SEQUENCE</scope>
    <source>
        <strain evidence="5">CBS 113389</strain>
    </source>
</reference>
<feature type="compositionally biased region" description="Basic and acidic residues" evidence="2">
    <location>
        <begin position="207"/>
        <end position="218"/>
    </location>
</feature>